<name>A0ABP0Q928_9DINO</name>
<dbReference type="Proteomes" id="UP001642464">
    <property type="component" value="Unassembled WGS sequence"/>
</dbReference>
<organism evidence="1 2">
    <name type="scientific">Durusdinium trenchii</name>
    <dbReference type="NCBI Taxonomy" id="1381693"/>
    <lineage>
        <taxon>Eukaryota</taxon>
        <taxon>Sar</taxon>
        <taxon>Alveolata</taxon>
        <taxon>Dinophyceae</taxon>
        <taxon>Suessiales</taxon>
        <taxon>Symbiodiniaceae</taxon>
        <taxon>Durusdinium</taxon>
    </lineage>
</organism>
<gene>
    <name evidence="1" type="ORF">SCF082_LOCUS40185</name>
</gene>
<reference evidence="1 2" key="1">
    <citation type="submission" date="2024-02" db="EMBL/GenBank/DDBJ databases">
        <authorList>
            <person name="Chen Y."/>
            <person name="Shah S."/>
            <person name="Dougan E. K."/>
            <person name="Thang M."/>
            <person name="Chan C."/>
        </authorList>
    </citation>
    <scope>NUCLEOTIDE SEQUENCE [LARGE SCALE GENOMIC DNA]</scope>
</reference>
<proteinExistence type="predicted"/>
<protein>
    <submittedName>
        <fullName evidence="1">Uncharacterized protein</fullName>
    </submittedName>
</protein>
<keyword evidence="2" id="KW-1185">Reference proteome</keyword>
<evidence type="ECO:0000313" key="1">
    <source>
        <dbReference type="EMBL" id="CAK9084748.1"/>
    </source>
</evidence>
<feature type="non-terminal residue" evidence="1">
    <location>
        <position position="1"/>
    </location>
</feature>
<comment type="caution">
    <text evidence="1">The sequence shown here is derived from an EMBL/GenBank/DDBJ whole genome shotgun (WGS) entry which is preliminary data.</text>
</comment>
<accession>A0ABP0Q928</accession>
<sequence length="451" mass="50866">GRRALICGSYEERQRARSLLQLLQKASAEGDLAEIPNELEDWTSYLRVPHAAMHALKAKQNDFEASTSTLIFWLPVTFQAPRRRDTENFIPNGQVVEAQYRGSWHNARVISSTNDKIQISWEYDRSLAEVYPYEVRERGNSRSAWLRNPRIMAVVGHEQPRLECVLRAMRASEESCPGLWSSQEALEEAQVEALDGHEEEDMTYQFEVCALASLKLDGLWLGGPASMAFAAAEKAIPCAMQLLGSKIMLAGSDVHRERAKEYLSFVQQSRKDIEEVPGLRGGGRLSVTDADMREDVLPVLLPEEAARCLSLERIAEIQRATRTFLVFDTGGGSVMARGMRRLLVCGGTEVRRAEAAARARERTVQGNRHLVNSLQESEVENMPPSDPWAKLLTIPWPKNINEWGRLQRTLWSGHPKLKKGWIRCMSSSQRQEYYVRVADGISTFDPNEALA</sequence>
<dbReference type="EMBL" id="CAXAMM010039214">
    <property type="protein sequence ID" value="CAK9084748.1"/>
    <property type="molecule type" value="Genomic_DNA"/>
</dbReference>
<evidence type="ECO:0000313" key="2">
    <source>
        <dbReference type="Proteomes" id="UP001642464"/>
    </source>
</evidence>